<organism evidence="1 2">
    <name type="scientific">Diploptera punctata</name>
    <name type="common">Pacific beetle cockroach</name>
    <dbReference type="NCBI Taxonomy" id="6984"/>
    <lineage>
        <taxon>Eukaryota</taxon>
        <taxon>Metazoa</taxon>
        <taxon>Ecdysozoa</taxon>
        <taxon>Arthropoda</taxon>
        <taxon>Hexapoda</taxon>
        <taxon>Insecta</taxon>
        <taxon>Pterygota</taxon>
        <taxon>Neoptera</taxon>
        <taxon>Polyneoptera</taxon>
        <taxon>Dictyoptera</taxon>
        <taxon>Blattodea</taxon>
        <taxon>Blaberoidea</taxon>
        <taxon>Blaberidae</taxon>
        <taxon>Diplopterinae</taxon>
        <taxon>Diploptera</taxon>
    </lineage>
</organism>
<comment type="caution">
    <text evidence="1">The sequence shown here is derived from an EMBL/GenBank/DDBJ whole genome shotgun (WGS) entry which is preliminary data.</text>
</comment>
<evidence type="ECO:0000313" key="2">
    <source>
        <dbReference type="Proteomes" id="UP001233999"/>
    </source>
</evidence>
<keyword evidence="2" id="KW-1185">Reference proteome</keyword>
<evidence type="ECO:0000313" key="1">
    <source>
        <dbReference type="EMBL" id="KAJ9575132.1"/>
    </source>
</evidence>
<dbReference type="Proteomes" id="UP001233999">
    <property type="component" value="Unassembled WGS sequence"/>
</dbReference>
<gene>
    <name evidence="1" type="ORF">L9F63_007718</name>
</gene>
<reference evidence="1" key="1">
    <citation type="journal article" date="2023" name="IScience">
        <title>Live-bearing cockroach genome reveals convergent evolutionary mechanisms linked to viviparity in insects and beyond.</title>
        <authorList>
            <person name="Fouks B."/>
            <person name="Harrison M.C."/>
            <person name="Mikhailova A.A."/>
            <person name="Marchal E."/>
            <person name="English S."/>
            <person name="Carruthers M."/>
            <person name="Jennings E.C."/>
            <person name="Chiamaka E.L."/>
            <person name="Frigard R.A."/>
            <person name="Pippel M."/>
            <person name="Attardo G.M."/>
            <person name="Benoit J.B."/>
            <person name="Bornberg-Bauer E."/>
            <person name="Tobe S.S."/>
        </authorList>
    </citation>
    <scope>NUCLEOTIDE SEQUENCE</scope>
    <source>
        <strain evidence="1">Stay&amp;Tobe</strain>
    </source>
</reference>
<reference evidence="1" key="2">
    <citation type="submission" date="2023-05" db="EMBL/GenBank/DDBJ databases">
        <authorList>
            <person name="Fouks B."/>
        </authorList>
    </citation>
    <scope>NUCLEOTIDE SEQUENCE</scope>
    <source>
        <strain evidence="1">Stay&amp;Tobe</strain>
        <tissue evidence="1">Testes</tissue>
    </source>
</reference>
<protein>
    <submittedName>
        <fullName evidence="1">Uncharacterized protein</fullName>
    </submittedName>
</protein>
<sequence length="57" mass="6774">FTLKELNFLHLAFEIHGWYFCCIWLDHCLITYIYYASNICTFGNLFFAKLGVMIDSI</sequence>
<proteinExistence type="predicted"/>
<accession>A0AAD7Z7P9</accession>
<name>A0AAD7Z7P9_DIPPU</name>
<dbReference type="AlphaFoldDB" id="A0AAD7Z7P9"/>
<feature type="non-terminal residue" evidence="1">
    <location>
        <position position="57"/>
    </location>
</feature>
<dbReference type="EMBL" id="JASPKZ010010239">
    <property type="protein sequence ID" value="KAJ9575132.1"/>
    <property type="molecule type" value="Genomic_DNA"/>
</dbReference>
<feature type="non-terminal residue" evidence="1">
    <location>
        <position position="1"/>
    </location>
</feature>